<evidence type="ECO:0000256" key="3">
    <source>
        <dbReference type="ARBA" id="ARBA00022989"/>
    </source>
</evidence>
<dbReference type="RefSeq" id="WP_063285586.1">
    <property type="nucleotide sequence ID" value="NZ_JYDC01000063.1"/>
</dbReference>
<feature type="transmembrane region" description="Helical" evidence="6">
    <location>
        <begin position="41"/>
        <end position="63"/>
    </location>
</feature>
<keyword evidence="5" id="KW-0175">Coiled coil</keyword>
<sequence length="114" mass="13084">MKKQFTTVLSIVLLIIVAIFALVNTETVKVNLLATHISLSLVLLIFFCVLLGALIIFLFSITANLRKRKEYKELEDNKNIEIKKLQQKITNLSKENDTLNLRLKNSVRKQEANK</sequence>
<dbReference type="EMBL" id="JYDC01000063">
    <property type="protein sequence ID" value="KZL38744.1"/>
    <property type="molecule type" value="Genomic_DNA"/>
</dbReference>
<evidence type="ECO:0000313" key="8">
    <source>
        <dbReference type="EMBL" id="KZL38744.1"/>
    </source>
</evidence>
<keyword evidence="9" id="KW-1185">Reference proteome</keyword>
<evidence type="ECO:0000259" key="7">
    <source>
        <dbReference type="Pfam" id="PF06305"/>
    </source>
</evidence>
<comment type="caution">
    <text evidence="8">The sequence shown here is derived from an EMBL/GenBank/DDBJ whole genome shotgun (WGS) entry which is preliminary data.</text>
</comment>
<dbReference type="PANTHER" id="PTHR41335">
    <property type="entry name" value="MEMBRANE PROTEIN-RELATED"/>
    <property type="match status" value="1"/>
</dbReference>
<keyword evidence="4 6" id="KW-0472">Membrane</keyword>
<keyword evidence="2 6" id="KW-0812">Transmembrane</keyword>
<dbReference type="AlphaFoldDB" id="A0A166GDT2"/>
<dbReference type="GO" id="GO:0005886">
    <property type="term" value="C:plasma membrane"/>
    <property type="evidence" value="ECO:0007669"/>
    <property type="project" value="InterPro"/>
</dbReference>
<feature type="domain" description="Lipopolysaccharide assembly protein A" evidence="7">
    <location>
        <begin position="24"/>
        <end position="88"/>
    </location>
</feature>
<name>A0A166GDT2_SECCO</name>
<feature type="coiled-coil region" evidence="5">
    <location>
        <begin position="68"/>
        <end position="109"/>
    </location>
</feature>
<gene>
    <name evidence="8" type="ORF">TY91_11865</name>
</gene>
<keyword evidence="1" id="KW-1003">Cell membrane</keyword>
<evidence type="ECO:0000256" key="6">
    <source>
        <dbReference type="SAM" id="Phobius"/>
    </source>
</evidence>
<keyword evidence="3 6" id="KW-1133">Transmembrane helix</keyword>
<dbReference type="PANTHER" id="PTHR41335:SF1">
    <property type="entry name" value="MEMBRANE PROTEIN"/>
    <property type="match status" value="1"/>
</dbReference>
<dbReference type="PATRIC" id="fig|33960.6.peg.3017"/>
<protein>
    <recommendedName>
        <fullName evidence="7">Lipopolysaccharide assembly protein A domain-containing protein</fullName>
    </recommendedName>
</protein>
<dbReference type="Pfam" id="PF06305">
    <property type="entry name" value="LapA_dom"/>
    <property type="match status" value="1"/>
</dbReference>
<reference evidence="8 9" key="1">
    <citation type="submission" date="2015-02" db="EMBL/GenBank/DDBJ databases">
        <title>Draft genome sequence of Lactobacillus collinoides CUPV2371 isolated from a natural cider, the first genome sequence of a strain of this species.</title>
        <authorList>
            <person name="Puertas A.I."/>
            <person name="Spano G."/>
            <person name="Capozzi V."/>
            <person name="Lamontanara A."/>
            <person name="Orru L."/>
            <person name="Duenas M.T."/>
        </authorList>
    </citation>
    <scope>NUCLEOTIDE SEQUENCE [LARGE SCALE GENOMIC DNA]</scope>
    <source>
        <strain evidence="8 9">237</strain>
    </source>
</reference>
<dbReference type="Proteomes" id="UP000076480">
    <property type="component" value="Unassembled WGS sequence"/>
</dbReference>
<dbReference type="InterPro" id="IPR010445">
    <property type="entry name" value="LapA_dom"/>
</dbReference>
<evidence type="ECO:0000256" key="4">
    <source>
        <dbReference type="ARBA" id="ARBA00023136"/>
    </source>
</evidence>
<evidence type="ECO:0000313" key="9">
    <source>
        <dbReference type="Proteomes" id="UP000076480"/>
    </source>
</evidence>
<accession>A0A166GDT2</accession>
<evidence type="ECO:0000256" key="2">
    <source>
        <dbReference type="ARBA" id="ARBA00022692"/>
    </source>
</evidence>
<evidence type="ECO:0000256" key="1">
    <source>
        <dbReference type="ARBA" id="ARBA00022475"/>
    </source>
</evidence>
<proteinExistence type="predicted"/>
<organism evidence="8 9">
    <name type="scientific">Secundilactobacillus collinoides</name>
    <name type="common">Lactobacillus collinoides</name>
    <dbReference type="NCBI Taxonomy" id="33960"/>
    <lineage>
        <taxon>Bacteria</taxon>
        <taxon>Bacillati</taxon>
        <taxon>Bacillota</taxon>
        <taxon>Bacilli</taxon>
        <taxon>Lactobacillales</taxon>
        <taxon>Lactobacillaceae</taxon>
        <taxon>Secundilactobacillus</taxon>
    </lineage>
</organism>
<evidence type="ECO:0000256" key="5">
    <source>
        <dbReference type="SAM" id="Coils"/>
    </source>
</evidence>